<evidence type="ECO:0000313" key="3">
    <source>
        <dbReference type="EMBL" id="CAK7223207.1"/>
    </source>
</evidence>
<name>A0ABP0BU38_9PEZI</name>
<evidence type="ECO:0000259" key="2">
    <source>
        <dbReference type="PROSITE" id="PS50174"/>
    </source>
</evidence>
<reference evidence="3 4" key="1">
    <citation type="submission" date="2024-01" db="EMBL/GenBank/DDBJ databases">
        <authorList>
            <person name="Allen C."/>
            <person name="Tagirdzhanova G."/>
        </authorList>
    </citation>
    <scope>NUCLEOTIDE SEQUENCE [LARGE SCALE GENOMIC DNA]</scope>
</reference>
<dbReference type="PROSITE" id="PS50174">
    <property type="entry name" value="G_PATCH"/>
    <property type="match status" value="1"/>
</dbReference>
<keyword evidence="4" id="KW-1185">Reference proteome</keyword>
<feature type="compositionally biased region" description="Low complexity" evidence="1">
    <location>
        <begin position="72"/>
        <end position="85"/>
    </location>
</feature>
<accession>A0ABP0BU38</accession>
<comment type="caution">
    <text evidence="3">The sequence shown here is derived from an EMBL/GenBank/DDBJ whole genome shotgun (WGS) entry which is preliminary data.</text>
</comment>
<gene>
    <name evidence="3" type="ORF">SEUCBS140593_005159</name>
</gene>
<feature type="region of interest" description="Disordered" evidence="1">
    <location>
        <begin position="213"/>
        <end position="241"/>
    </location>
</feature>
<organism evidence="3 4">
    <name type="scientific">Sporothrix eucalyptigena</name>
    <dbReference type="NCBI Taxonomy" id="1812306"/>
    <lineage>
        <taxon>Eukaryota</taxon>
        <taxon>Fungi</taxon>
        <taxon>Dikarya</taxon>
        <taxon>Ascomycota</taxon>
        <taxon>Pezizomycotina</taxon>
        <taxon>Sordariomycetes</taxon>
        <taxon>Sordariomycetidae</taxon>
        <taxon>Ophiostomatales</taxon>
        <taxon>Ophiostomataceae</taxon>
        <taxon>Sporothrix</taxon>
    </lineage>
</organism>
<feature type="compositionally biased region" description="Polar residues" evidence="1">
    <location>
        <begin position="271"/>
        <end position="281"/>
    </location>
</feature>
<feature type="region of interest" description="Disordered" evidence="1">
    <location>
        <begin position="1"/>
        <end position="99"/>
    </location>
</feature>
<feature type="region of interest" description="Disordered" evidence="1">
    <location>
        <begin position="117"/>
        <end position="187"/>
    </location>
</feature>
<feature type="compositionally biased region" description="Basic and acidic residues" evidence="1">
    <location>
        <begin position="35"/>
        <end position="46"/>
    </location>
</feature>
<dbReference type="SMART" id="SM00443">
    <property type="entry name" value="G_patch"/>
    <property type="match status" value="1"/>
</dbReference>
<feature type="compositionally biased region" description="Acidic residues" evidence="1">
    <location>
        <begin position="317"/>
        <end position="337"/>
    </location>
</feature>
<dbReference type="Proteomes" id="UP001642482">
    <property type="component" value="Unassembled WGS sequence"/>
</dbReference>
<feature type="compositionally biased region" description="Pro residues" evidence="1">
    <location>
        <begin position="86"/>
        <end position="98"/>
    </location>
</feature>
<dbReference type="InterPro" id="IPR039249">
    <property type="entry name" value="GPATCH11"/>
</dbReference>
<feature type="compositionally biased region" description="Acidic residues" evidence="1">
    <location>
        <begin position="1"/>
        <end position="18"/>
    </location>
</feature>
<dbReference type="PANTHER" id="PTHR21032:SF0">
    <property type="entry name" value="G PATCH DOMAIN-CONTAINING PROTEIN 11"/>
    <property type="match status" value="1"/>
</dbReference>
<protein>
    <recommendedName>
        <fullName evidence="2">G-patch domain-containing protein</fullName>
    </recommendedName>
</protein>
<evidence type="ECO:0000256" key="1">
    <source>
        <dbReference type="SAM" id="MobiDB-lite"/>
    </source>
</evidence>
<sequence length="383" mass="43643">MADDEDDYMTMTFGEEEDTSKRKRNKAETSLQRRIRLEREGRERGHVPSKAALAKAAETEREAALNRSLFDAPSKSKSATASKWPDAPPPAVAQPPKPVNKGLAMMAKMGFVAGQALGKKREASAEGEGEKDSDDFDHPVIEPIRIEVKRDRAGIGAAEEKKKKGKAEEGEAKPEAKRLRLDDMDPMEYRDRLRQEREAGRLERQIHAAQIVAERMARGDDDDDAENREEMPIKDVNILWRGMVKERRAKEHERAQRIKAQRLLDDRLRNKGTTTNYAATEQSDEDEDGDDRITHGKGPSRTSFLDGGLKESISAGDGEEDDEEDNEDKDEELDEFNLLEPKERLQQVVDWMRQNRRYCFWCKYTYPDNDLEGCPGPTEEDHD</sequence>
<dbReference type="EMBL" id="CAWUHD010000049">
    <property type="protein sequence ID" value="CAK7223207.1"/>
    <property type="molecule type" value="Genomic_DNA"/>
</dbReference>
<evidence type="ECO:0000313" key="4">
    <source>
        <dbReference type="Proteomes" id="UP001642482"/>
    </source>
</evidence>
<dbReference type="Pfam" id="PF01585">
    <property type="entry name" value="G-patch"/>
    <property type="match status" value="1"/>
</dbReference>
<dbReference type="SMART" id="SM01173">
    <property type="entry name" value="DUF4187"/>
    <property type="match status" value="1"/>
</dbReference>
<proteinExistence type="predicted"/>
<feature type="domain" description="G-patch" evidence="2">
    <location>
        <begin position="98"/>
        <end position="160"/>
    </location>
</feature>
<dbReference type="Pfam" id="PF13821">
    <property type="entry name" value="DUF4187"/>
    <property type="match status" value="1"/>
</dbReference>
<dbReference type="PANTHER" id="PTHR21032">
    <property type="entry name" value="G PATCH DOMAIN-CONTAINING PROTEIN 11"/>
    <property type="match status" value="1"/>
</dbReference>
<feature type="region of interest" description="Disordered" evidence="1">
    <location>
        <begin position="266"/>
        <end position="337"/>
    </location>
</feature>
<feature type="compositionally biased region" description="Basic and acidic residues" evidence="1">
    <location>
        <begin position="119"/>
        <end position="187"/>
    </location>
</feature>
<dbReference type="InterPro" id="IPR000467">
    <property type="entry name" value="G_patch_dom"/>
</dbReference>
<dbReference type="InterPro" id="IPR025239">
    <property type="entry name" value="DUF4187"/>
</dbReference>